<feature type="short sequence motif" description="DGA/G" evidence="4">
    <location>
        <begin position="157"/>
        <end position="159"/>
    </location>
</feature>
<dbReference type="Proteomes" id="UP000294887">
    <property type="component" value="Unassembled WGS sequence"/>
</dbReference>
<reference evidence="6 7" key="1">
    <citation type="submission" date="2019-03" db="EMBL/GenBank/DDBJ databases">
        <title>Genomic Encyclopedia of Type Strains, Phase IV (KMG-IV): sequencing the most valuable type-strain genomes for metagenomic binning, comparative biology and taxonomic classification.</title>
        <authorList>
            <person name="Goeker M."/>
        </authorList>
    </citation>
    <scope>NUCLEOTIDE SEQUENCE [LARGE SCALE GENOMIC DNA]</scope>
    <source>
        <strain evidence="6 7">DSM 24830</strain>
    </source>
</reference>
<dbReference type="InterPro" id="IPR016035">
    <property type="entry name" value="Acyl_Trfase/lysoPLipase"/>
</dbReference>
<feature type="domain" description="PNPLA" evidence="5">
    <location>
        <begin position="8"/>
        <end position="170"/>
    </location>
</feature>
<evidence type="ECO:0000313" key="7">
    <source>
        <dbReference type="Proteomes" id="UP000294887"/>
    </source>
</evidence>
<keyword evidence="3 4" id="KW-0443">Lipid metabolism</keyword>
<keyword evidence="1 4" id="KW-0378">Hydrolase</keyword>
<evidence type="ECO:0000313" key="6">
    <source>
        <dbReference type="EMBL" id="TCJ82601.1"/>
    </source>
</evidence>
<feature type="short sequence motif" description="GXSXG" evidence="4">
    <location>
        <begin position="39"/>
        <end position="43"/>
    </location>
</feature>
<keyword evidence="7" id="KW-1185">Reference proteome</keyword>
<gene>
    <name evidence="6" type="ORF">EV695_3332</name>
</gene>
<dbReference type="InterPro" id="IPR002641">
    <property type="entry name" value="PNPLA_dom"/>
</dbReference>
<feature type="active site" description="Nucleophile" evidence="4">
    <location>
        <position position="41"/>
    </location>
</feature>
<dbReference type="OrthoDB" id="5290098at2"/>
<evidence type="ECO:0000256" key="3">
    <source>
        <dbReference type="ARBA" id="ARBA00023098"/>
    </source>
</evidence>
<evidence type="ECO:0000259" key="5">
    <source>
        <dbReference type="PROSITE" id="PS51635"/>
    </source>
</evidence>
<dbReference type="Gene3D" id="3.40.1090.10">
    <property type="entry name" value="Cytosolic phospholipase A2 catalytic domain"/>
    <property type="match status" value="2"/>
</dbReference>
<proteinExistence type="predicted"/>
<dbReference type="AlphaFoldDB" id="A0A4R1EXB1"/>
<evidence type="ECO:0000256" key="2">
    <source>
        <dbReference type="ARBA" id="ARBA00022963"/>
    </source>
</evidence>
<dbReference type="InterPro" id="IPR050301">
    <property type="entry name" value="NTE"/>
</dbReference>
<name>A0A4R1EXB1_9GAMM</name>
<dbReference type="GO" id="GO:0016042">
    <property type="term" value="P:lipid catabolic process"/>
    <property type="evidence" value="ECO:0007669"/>
    <property type="project" value="UniProtKB-UniRule"/>
</dbReference>
<dbReference type="PROSITE" id="PS51635">
    <property type="entry name" value="PNPLA"/>
    <property type="match status" value="1"/>
</dbReference>
<evidence type="ECO:0000256" key="4">
    <source>
        <dbReference type="PROSITE-ProRule" id="PRU01161"/>
    </source>
</evidence>
<dbReference type="GO" id="GO:0016787">
    <property type="term" value="F:hydrolase activity"/>
    <property type="evidence" value="ECO:0007669"/>
    <property type="project" value="UniProtKB-UniRule"/>
</dbReference>
<dbReference type="SUPFAM" id="SSF52151">
    <property type="entry name" value="FabD/lysophospholipase-like"/>
    <property type="match status" value="1"/>
</dbReference>
<dbReference type="RefSeq" id="WP_131907114.1">
    <property type="nucleotide sequence ID" value="NZ_BAAAFU010000007.1"/>
</dbReference>
<keyword evidence="2 4" id="KW-0442">Lipid degradation</keyword>
<comment type="caution">
    <text evidence="4">Lacks conserved residue(s) required for the propagation of feature annotation.</text>
</comment>
<protein>
    <submittedName>
        <fullName evidence="6">NTE family protein</fullName>
    </submittedName>
</protein>
<sequence length="319" mass="34664">MNNLKIGLALGSGSSRGWSHIGVINALIKNGIEPDIVCGTSIGALVGASYVNGKLDELEKWATSLTKFESAKLYEINSSLNGFVNTKRLHALMQETVAAESTLIEDLPKKFATIATDLDSGREIWLKKGSVLEAVWSSISLPGLFPAVRKNEQWLVDGGLVNPVPVSTCRALGADLVIAVNLNGDLLGRHMRKNHLENLESKETKRQELKVKQLPQANSLPALADKFTSLIGGYTPSFFSTKKDKATSPSLFETIASSVNITQDRITKSRMVGDPPEIIITPHLAHIGIIELYRAKEAIEEGEKCVNAMLPEIKRVLGL</sequence>
<comment type="caution">
    <text evidence="6">The sequence shown here is derived from an EMBL/GenBank/DDBJ whole genome shotgun (WGS) entry which is preliminary data.</text>
</comment>
<feature type="active site" description="Proton acceptor" evidence="4">
    <location>
        <position position="157"/>
    </location>
</feature>
<evidence type="ECO:0000256" key="1">
    <source>
        <dbReference type="ARBA" id="ARBA00022801"/>
    </source>
</evidence>
<dbReference type="Pfam" id="PF01734">
    <property type="entry name" value="Patatin"/>
    <property type="match status" value="1"/>
</dbReference>
<accession>A0A4R1EXB1</accession>
<dbReference type="EMBL" id="SMFQ01000005">
    <property type="protein sequence ID" value="TCJ82601.1"/>
    <property type="molecule type" value="Genomic_DNA"/>
</dbReference>
<dbReference type="PANTHER" id="PTHR14226">
    <property type="entry name" value="NEUROPATHY TARGET ESTERASE/SWISS CHEESE D.MELANOGASTER"/>
    <property type="match status" value="1"/>
</dbReference>
<dbReference type="PANTHER" id="PTHR14226:SF76">
    <property type="entry name" value="NTE FAMILY PROTEIN RSSA"/>
    <property type="match status" value="1"/>
</dbReference>
<organism evidence="6 7">
    <name type="scientific">Cocleimonas flava</name>
    <dbReference type="NCBI Taxonomy" id="634765"/>
    <lineage>
        <taxon>Bacteria</taxon>
        <taxon>Pseudomonadati</taxon>
        <taxon>Pseudomonadota</taxon>
        <taxon>Gammaproteobacteria</taxon>
        <taxon>Thiotrichales</taxon>
        <taxon>Thiotrichaceae</taxon>
        <taxon>Cocleimonas</taxon>
    </lineage>
</organism>